<keyword evidence="4" id="KW-1185">Reference proteome</keyword>
<dbReference type="InParanoid" id="A0A316YH44"/>
<name>A0A316YH44_9BASI</name>
<evidence type="ECO:0000256" key="2">
    <source>
        <dbReference type="SAM" id="SignalP"/>
    </source>
</evidence>
<evidence type="ECO:0000313" key="4">
    <source>
        <dbReference type="Proteomes" id="UP000245768"/>
    </source>
</evidence>
<feature type="signal peptide" evidence="2">
    <location>
        <begin position="1"/>
        <end position="20"/>
    </location>
</feature>
<dbReference type="OrthoDB" id="10371697at2759"/>
<gene>
    <name evidence="3" type="ORF">FA10DRAFT_303676</name>
</gene>
<evidence type="ECO:0000256" key="1">
    <source>
        <dbReference type="SAM" id="MobiDB-lite"/>
    </source>
</evidence>
<accession>A0A316YH44</accession>
<dbReference type="EMBL" id="KZ819638">
    <property type="protein sequence ID" value="PWN88747.1"/>
    <property type="molecule type" value="Genomic_DNA"/>
</dbReference>
<feature type="chain" id="PRO_5016258833" description="CBM-cenC domain-containing protein" evidence="2">
    <location>
        <begin position="21"/>
        <end position="440"/>
    </location>
</feature>
<dbReference type="GeneID" id="37047183"/>
<keyword evidence="2" id="KW-0732">Signal</keyword>
<reference evidence="3 4" key="1">
    <citation type="journal article" date="2018" name="Mol. Biol. Evol.">
        <title>Broad Genomic Sampling Reveals a Smut Pathogenic Ancestry of the Fungal Clade Ustilaginomycotina.</title>
        <authorList>
            <person name="Kijpornyongpan T."/>
            <person name="Mondo S.J."/>
            <person name="Barry K."/>
            <person name="Sandor L."/>
            <person name="Lee J."/>
            <person name="Lipzen A."/>
            <person name="Pangilinan J."/>
            <person name="LaButti K."/>
            <person name="Hainaut M."/>
            <person name="Henrissat B."/>
            <person name="Grigoriev I.V."/>
            <person name="Spatafora J.W."/>
            <person name="Aime M.C."/>
        </authorList>
    </citation>
    <scope>NUCLEOTIDE SEQUENCE [LARGE SCALE GENOMIC DNA]</scope>
    <source>
        <strain evidence="3 4">MCA 4198</strain>
    </source>
</reference>
<sequence length="440" mass="46664">MKLLSLVCLCVALCAHGSLAVDLSTFTCPDTMPTTPNVLLNPSFEVDPTPAKKANKAALGWKLSTDQNINTLRVGPTGETPRDGETAEDGNYFWRFSNLTPVKLSTTAGVPVVLGQYYLLSFWARRTGGLTTFDGSPTLNVGWTGQTLSQNVDSFPDPVTSWTQYCYPTLLQGGLAATQTLSFLMADPPAVLSFDNVALQQVDPVQSTTTLVVPTATTTTTTTTETDIATQTTTATVEPATTTLTVEQSVTDSTTCTSTTTTTSTTTLAAPTATVTGKCLDIHLSFEAACCPRAFCQKKGSGVHRRTVGFSTATETTTSTSTSTSTQTDTTTTTETDTETSTLPTPTATTTETTTVSTKTDVVSETVTVPATAQLPTQTTTVCHRIDVPKFFCPRGMRSQQLISAAELAFLKLYKQKYSSGGKAPSLSVTCDGDPSTYIY</sequence>
<protein>
    <recommendedName>
        <fullName evidence="5">CBM-cenC domain-containing protein</fullName>
    </recommendedName>
</protein>
<organism evidence="3 4">
    <name type="scientific">Acaromyces ingoldii</name>
    <dbReference type="NCBI Taxonomy" id="215250"/>
    <lineage>
        <taxon>Eukaryota</taxon>
        <taxon>Fungi</taxon>
        <taxon>Dikarya</taxon>
        <taxon>Basidiomycota</taxon>
        <taxon>Ustilaginomycotina</taxon>
        <taxon>Exobasidiomycetes</taxon>
        <taxon>Exobasidiales</taxon>
        <taxon>Cryptobasidiaceae</taxon>
        <taxon>Acaromyces</taxon>
    </lineage>
</organism>
<dbReference type="AlphaFoldDB" id="A0A316YH44"/>
<evidence type="ECO:0000313" key="3">
    <source>
        <dbReference type="EMBL" id="PWN88747.1"/>
    </source>
</evidence>
<dbReference type="Proteomes" id="UP000245768">
    <property type="component" value="Unassembled WGS sequence"/>
</dbReference>
<proteinExistence type="predicted"/>
<dbReference type="RefSeq" id="XP_025375945.1">
    <property type="nucleotide sequence ID" value="XM_025525267.1"/>
</dbReference>
<evidence type="ECO:0008006" key="5">
    <source>
        <dbReference type="Google" id="ProtNLM"/>
    </source>
</evidence>
<feature type="region of interest" description="Disordered" evidence="1">
    <location>
        <begin position="313"/>
        <end position="355"/>
    </location>
</feature>